<evidence type="ECO:0000313" key="2">
    <source>
        <dbReference type="Proteomes" id="UP000231503"/>
    </source>
</evidence>
<gene>
    <name evidence="1" type="ORF">COU47_02520</name>
</gene>
<dbReference type="AlphaFoldDB" id="A0A2H0TDJ2"/>
<organism evidence="1 2">
    <name type="scientific">Candidatus Niyogibacteria bacterium CG10_big_fil_rev_8_21_14_0_10_46_36</name>
    <dbReference type="NCBI Taxonomy" id="1974726"/>
    <lineage>
        <taxon>Bacteria</taxon>
        <taxon>Candidatus Niyogiibacteriota</taxon>
    </lineage>
</organism>
<proteinExistence type="predicted"/>
<name>A0A2H0TDJ2_9BACT</name>
<protein>
    <submittedName>
        <fullName evidence="1">Uncharacterized protein</fullName>
    </submittedName>
</protein>
<comment type="caution">
    <text evidence="1">The sequence shown here is derived from an EMBL/GenBank/DDBJ whole genome shotgun (WGS) entry which is preliminary data.</text>
</comment>
<dbReference type="Proteomes" id="UP000231503">
    <property type="component" value="Unassembled WGS sequence"/>
</dbReference>
<accession>A0A2H0TDJ2</accession>
<evidence type="ECO:0000313" key="1">
    <source>
        <dbReference type="EMBL" id="PIR69607.1"/>
    </source>
</evidence>
<dbReference type="Gene3D" id="3.10.310.30">
    <property type="match status" value="1"/>
</dbReference>
<dbReference type="EMBL" id="PFCO01000005">
    <property type="protein sequence ID" value="PIR69607.1"/>
    <property type="molecule type" value="Genomic_DNA"/>
</dbReference>
<dbReference type="InterPro" id="IPR038763">
    <property type="entry name" value="DHH_sf"/>
</dbReference>
<sequence length="366" mass="41525">MNELASAIHTLIETHERFLIATRPQAQRNVIFAREALRFALATRGAKAIALPELSPSHTSEWAGILPPKTPASIPAKIIISLPKNKTKEVQYKEHDDTTTFVITPKEKMDAKDITVREELPEVDVAFFFFPYEDSFRNEVIKHVSLPSKEKMVFLLENEKTMAEKIYTISESTTFRPEEEIVWATLLYCSLVLETDNFRIKTNADSFHLAEQLVKRGANTDALAALEEQKEGDGGRNLSYAQILGRALARTQVDEATHSSWTFLTQKDFQKSGIQSDKKEVAVKDVLEYIERIVPRVETSFLLWEGNPHVSCIIKSKNNAFISRCAATDSFSCARTVCRGEDFSSFTHAELKIRELLKETKYDTIM</sequence>
<dbReference type="Gene3D" id="3.90.1640.10">
    <property type="entry name" value="inorganic pyrophosphatase (n-terminal core)"/>
    <property type="match status" value="1"/>
</dbReference>
<dbReference type="SUPFAM" id="SSF64182">
    <property type="entry name" value="DHH phosphoesterases"/>
    <property type="match status" value="1"/>
</dbReference>
<reference evidence="2" key="1">
    <citation type="submission" date="2017-09" db="EMBL/GenBank/DDBJ databases">
        <title>Depth-based differentiation of microbial function through sediment-hosted aquifers and enrichment of novel symbionts in the deep terrestrial subsurface.</title>
        <authorList>
            <person name="Probst A.J."/>
            <person name="Ladd B."/>
            <person name="Jarett J.K."/>
            <person name="Geller-Mcgrath D.E."/>
            <person name="Sieber C.M.K."/>
            <person name="Emerson J.B."/>
            <person name="Anantharaman K."/>
            <person name="Thomas B.C."/>
            <person name="Malmstrom R."/>
            <person name="Stieglmeier M."/>
            <person name="Klingl A."/>
            <person name="Woyke T."/>
            <person name="Ryan C.M."/>
            <person name="Banfield J.F."/>
        </authorList>
    </citation>
    <scope>NUCLEOTIDE SEQUENCE [LARGE SCALE GENOMIC DNA]</scope>
</reference>